<dbReference type="InterPro" id="IPR019564">
    <property type="entry name" value="Sam37/metaxin_N"/>
</dbReference>
<keyword evidence="10" id="KW-1185">Reference proteome</keyword>
<keyword evidence="7" id="KW-0812">Transmembrane</keyword>
<evidence type="ECO:0000256" key="2">
    <source>
        <dbReference type="ARBA" id="ARBA00022448"/>
    </source>
</evidence>
<evidence type="ECO:0000256" key="1">
    <source>
        <dbReference type="ARBA" id="ARBA00004294"/>
    </source>
</evidence>
<dbReference type="PANTHER" id="PTHR12289:SF41">
    <property type="entry name" value="FAILED AXON CONNECTIONS-RELATED"/>
    <property type="match status" value="1"/>
</dbReference>
<evidence type="ECO:0000256" key="4">
    <source>
        <dbReference type="ARBA" id="ARBA00022927"/>
    </source>
</evidence>
<proteinExistence type="predicted"/>
<keyword evidence="7" id="KW-1133">Transmembrane helix</keyword>
<dbReference type="PANTHER" id="PTHR12289">
    <property type="entry name" value="METAXIN RELATED"/>
    <property type="match status" value="1"/>
</dbReference>
<evidence type="ECO:0000256" key="6">
    <source>
        <dbReference type="ARBA" id="ARBA00023136"/>
    </source>
</evidence>
<keyword evidence="3" id="KW-1000">Mitochondrion outer membrane</keyword>
<dbReference type="EMBL" id="VFLP01000018">
    <property type="protein sequence ID" value="TRX94972.1"/>
    <property type="molecule type" value="Genomic_DNA"/>
</dbReference>
<name>A0A553I451_9PEZI</name>
<dbReference type="InterPro" id="IPR050931">
    <property type="entry name" value="Mito_Protein_Transport_Metaxin"/>
</dbReference>
<gene>
    <name evidence="9" type="ORF">FHL15_004057</name>
</gene>
<feature type="transmembrane region" description="Helical" evidence="7">
    <location>
        <begin position="392"/>
        <end position="412"/>
    </location>
</feature>
<dbReference type="Pfam" id="PF10568">
    <property type="entry name" value="Tom37"/>
    <property type="match status" value="1"/>
</dbReference>
<evidence type="ECO:0000256" key="7">
    <source>
        <dbReference type="SAM" id="Phobius"/>
    </source>
</evidence>
<evidence type="ECO:0000313" key="9">
    <source>
        <dbReference type="EMBL" id="TRX94972.1"/>
    </source>
</evidence>
<dbReference type="GO" id="GO:0001401">
    <property type="term" value="C:SAM complex"/>
    <property type="evidence" value="ECO:0007669"/>
    <property type="project" value="InterPro"/>
</dbReference>
<feature type="domain" description="Mitochondrial outer membrane transport complex Sam37/metaxin N-terminal" evidence="8">
    <location>
        <begin position="75"/>
        <end position="202"/>
    </location>
</feature>
<accession>A0A553I451</accession>
<dbReference type="Proteomes" id="UP000319160">
    <property type="component" value="Unassembled WGS sequence"/>
</dbReference>
<evidence type="ECO:0000256" key="3">
    <source>
        <dbReference type="ARBA" id="ARBA00022787"/>
    </source>
</evidence>
<keyword evidence="5" id="KW-0496">Mitochondrion</keyword>
<dbReference type="STRING" id="2512241.A0A553I451"/>
<dbReference type="OrthoDB" id="5835136at2759"/>
<sequence>MNYYRSSTDPAVKTNSVPLGVSDLVGLQGLDVNDELLITTWLQYSTTPVSRTIPLRIKLHVWGPAFGLESIDAECLAAIAAFRHIIPNDAWSLIASNNTYLSPDYTLPALFHDGTWTSGYMNIISYVIHHITSYANQLADNDLTPQIEADLLAYSSFLATRGSGLVALSLYASPHAWVELTRPAYSGLLPFPLTWTIPSAIRAAAIEKAENLGMGYLAAEAEADEADAGSGTETTSTGFMRLRERLGPGKSMRPEQTAAIRFTQLATDFFTTLDDLRGSGQYLLRTSSPSSLDFLAYGYLALMNVQTPYPILATCLTANRCSIQFLQMMNAESQDYILPRREPKPRGLPTTLGIFADGAIENIAGAGESWKRWRRGGINSAEEEKAQDSTGILLGIGGVVVSLAAVGAAVLFRRLPPFGASTHRFEAPREEKGLYRFGEIGAMLDGLPMFEQPPAASSPVLNMI</sequence>
<keyword evidence="4" id="KW-0653">Protein transport</keyword>
<evidence type="ECO:0000313" key="10">
    <source>
        <dbReference type="Proteomes" id="UP000319160"/>
    </source>
</evidence>
<dbReference type="AlphaFoldDB" id="A0A553I451"/>
<comment type="subcellular location">
    <subcellularLocation>
        <location evidence="1">Mitochondrion outer membrane</location>
    </subcellularLocation>
</comment>
<keyword evidence="6 7" id="KW-0472">Membrane</keyword>
<protein>
    <recommendedName>
        <fullName evidence="8">Mitochondrial outer membrane transport complex Sam37/metaxin N-terminal domain-containing protein</fullName>
    </recommendedName>
</protein>
<comment type="caution">
    <text evidence="9">The sequence shown here is derived from an EMBL/GenBank/DDBJ whole genome shotgun (WGS) entry which is preliminary data.</text>
</comment>
<dbReference type="GO" id="GO:0007005">
    <property type="term" value="P:mitochondrion organization"/>
    <property type="evidence" value="ECO:0007669"/>
    <property type="project" value="TreeGrafter"/>
</dbReference>
<organism evidence="9 10">
    <name type="scientific">Xylaria flabelliformis</name>
    <dbReference type="NCBI Taxonomy" id="2512241"/>
    <lineage>
        <taxon>Eukaryota</taxon>
        <taxon>Fungi</taxon>
        <taxon>Dikarya</taxon>
        <taxon>Ascomycota</taxon>
        <taxon>Pezizomycotina</taxon>
        <taxon>Sordariomycetes</taxon>
        <taxon>Xylariomycetidae</taxon>
        <taxon>Xylariales</taxon>
        <taxon>Xylariaceae</taxon>
        <taxon>Xylaria</taxon>
    </lineage>
</organism>
<evidence type="ECO:0000259" key="8">
    <source>
        <dbReference type="Pfam" id="PF10568"/>
    </source>
</evidence>
<evidence type="ECO:0000256" key="5">
    <source>
        <dbReference type="ARBA" id="ARBA00023128"/>
    </source>
</evidence>
<dbReference type="CDD" id="cd03078">
    <property type="entry name" value="GST_N_Metaxin1_like"/>
    <property type="match status" value="1"/>
</dbReference>
<keyword evidence="2" id="KW-0813">Transport</keyword>
<dbReference type="GO" id="GO:0015031">
    <property type="term" value="P:protein transport"/>
    <property type="evidence" value="ECO:0007669"/>
    <property type="project" value="UniProtKB-KW"/>
</dbReference>
<reference evidence="10" key="1">
    <citation type="submission" date="2019-06" db="EMBL/GenBank/DDBJ databases">
        <title>Draft genome sequence of the griseofulvin-producing fungus Xylaria cubensis strain G536.</title>
        <authorList>
            <person name="Mead M.E."/>
            <person name="Raja H.A."/>
            <person name="Steenwyk J.L."/>
            <person name="Knowles S.L."/>
            <person name="Oberlies N.H."/>
            <person name="Rokas A."/>
        </authorList>
    </citation>
    <scope>NUCLEOTIDE SEQUENCE [LARGE SCALE GENOMIC DNA]</scope>
    <source>
        <strain evidence="10">G536</strain>
    </source>
</reference>